<proteinExistence type="predicted"/>
<evidence type="ECO:0000313" key="3">
    <source>
        <dbReference type="Proteomes" id="UP000700334"/>
    </source>
</evidence>
<dbReference type="Proteomes" id="UP000700334">
    <property type="component" value="Unassembled WGS sequence"/>
</dbReference>
<dbReference type="EMBL" id="JAGFMF010012055">
    <property type="protein sequence ID" value="KAG8508219.1"/>
    <property type="molecule type" value="Genomic_DNA"/>
</dbReference>
<dbReference type="AlphaFoldDB" id="A0A8J6ABB4"/>
<evidence type="ECO:0000256" key="1">
    <source>
        <dbReference type="SAM" id="MobiDB-lite"/>
    </source>
</evidence>
<protein>
    <submittedName>
        <fullName evidence="2">Uncharacterized protein</fullName>
    </submittedName>
</protein>
<name>A0A8J6ABB4_GALPY</name>
<keyword evidence="3" id="KW-1185">Reference proteome</keyword>
<sequence length="87" mass="9716">MGYLAPQETLDPKAIEDRKEKEENQELGFQGVQGFQALQKLQQELQGSTGQPWGRMCNQLSGQSYAPFRGTTGAAETRSLDKKQKVQ</sequence>
<feature type="compositionally biased region" description="Basic and acidic residues" evidence="1">
    <location>
        <begin position="10"/>
        <end position="24"/>
    </location>
</feature>
<feature type="compositionally biased region" description="Basic and acidic residues" evidence="1">
    <location>
        <begin position="78"/>
        <end position="87"/>
    </location>
</feature>
<feature type="region of interest" description="Disordered" evidence="1">
    <location>
        <begin position="64"/>
        <end position="87"/>
    </location>
</feature>
<organism evidence="2 3">
    <name type="scientific">Galemys pyrenaicus</name>
    <name type="common">Iberian desman</name>
    <name type="synonym">Pyrenean desman</name>
    <dbReference type="NCBI Taxonomy" id="202257"/>
    <lineage>
        <taxon>Eukaryota</taxon>
        <taxon>Metazoa</taxon>
        <taxon>Chordata</taxon>
        <taxon>Craniata</taxon>
        <taxon>Vertebrata</taxon>
        <taxon>Euteleostomi</taxon>
        <taxon>Mammalia</taxon>
        <taxon>Eutheria</taxon>
        <taxon>Laurasiatheria</taxon>
        <taxon>Eulipotyphla</taxon>
        <taxon>Talpidae</taxon>
        <taxon>Galemys</taxon>
    </lineage>
</organism>
<evidence type="ECO:0000313" key="2">
    <source>
        <dbReference type="EMBL" id="KAG8508219.1"/>
    </source>
</evidence>
<feature type="region of interest" description="Disordered" evidence="1">
    <location>
        <begin position="1"/>
        <end position="24"/>
    </location>
</feature>
<reference evidence="2" key="1">
    <citation type="journal article" date="2021" name="Evol. Appl.">
        <title>The genome of the Pyrenean desman and the effects of bottlenecks and inbreeding on the genomic landscape of an endangered species.</title>
        <authorList>
            <person name="Escoda L."/>
            <person name="Castresana J."/>
        </authorList>
    </citation>
    <scope>NUCLEOTIDE SEQUENCE</scope>
    <source>
        <strain evidence="2">IBE-C5619</strain>
    </source>
</reference>
<gene>
    <name evidence="2" type="ORF">J0S82_012250</name>
</gene>
<comment type="caution">
    <text evidence="2">The sequence shown here is derived from an EMBL/GenBank/DDBJ whole genome shotgun (WGS) entry which is preliminary data.</text>
</comment>
<accession>A0A8J6ABB4</accession>